<reference evidence="12" key="1">
    <citation type="submission" date="2023-03" db="EMBL/GenBank/DDBJ databases">
        <authorList>
            <person name="Shen W."/>
            <person name="Cai J."/>
        </authorList>
    </citation>
    <scope>NUCLEOTIDE SEQUENCE</scope>
    <source>
        <strain evidence="12">B646-2</strain>
    </source>
</reference>
<keyword evidence="8" id="KW-0378">Hydrolase</keyword>
<accession>A0AAW8SVW0</accession>
<dbReference type="GO" id="GO:0003677">
    <property type="term" value="F:DNA binding"/>
    <property type="evidence" value="ECO:0007669"/>
    <property type="project" value="UniProtKB-KW"/>
</dbReference>
<evidence type="ECO:0000256" key="4">
    <source>
        <dbReference type="ARBA" id="ARBA00022722"/>
    </source>
</evidence>
<evidence type="ECO:0000259" key="11">
    <source>
        <dbReference type="PROSITE" id="PS51192"/>
    </source>
</evidence>
<evidence type="ECO:0000256" key="2">
    <source>
        <dbReference type="ARBA" id="ARBA00008598"/>
    </source>
</evidence>
<comment type="similarity">
    <text evidence="2">Belongs to the HsdR family.</text>
</comment>
<dbReference type="SMART" id="SM00487">
    <property type="entry name" value="DEXDc"/>
    <property type="match status" value="1"/>
</dbReference>
<feature type="domain" description="Helicase ATP-binding" evidence="11">
    <location>
        <begin position="278"/>
        <end position="441"/>
    </location>
</feature>
<evidence type="ECO:0000256" key="5">
    <source>
        <dbReference type="ARBA" id="ARBA00022741"/>
    </source>
</evidence>
<proteinExistence type="inferred from homology"/>
<dbReference type="EC" id="3.1.21.3" evidence="3"/>
<dbReference type="CDD" id="cd22332">
    <property type="entry name" value="HsdR_N"/>
    <property type="match status" value="1"/>
</dbReference>
<keyword evidence="7 12" id="KW-0255">Endonuclease</keyword>
<dbReference type="InterPro" id="IPR055180">
    <property type="entry name" value="HsdR_RecA-like_helicase_dom_2"/>
</dbReference>
<dbReference type="GO" id="GO:0009035">
    <property type="term" value="F:type I site-specific deoxyribonuclease activity"/>
    <property type="evidence" value="ECO:0007669"/>
    <property type="project" value="UniProtKB-EC"/>
</dbReference>
<dbReference type="Gene3D" id="3.40.50.300">
    <property type="entry name" value="P-loop containing nucleotide triphosphate hydrolases"/>
    <property type="match status" value="2"/>
</dbReference>
<evidence type="ECO:0000256" key="7">
    <source>
        <dbReference type="ARBA" id="ARBA00022759"/>
    </source>
</evidence>
<evidence type="ECO:0000256" key="1">
    <source>
        <dbReference type="ARBA" id="ARBA00000851"/>
    </source>
</evidence>
<dbReference type="AlphaFoldDB" id="A0AAW8SVW0"/>
<dbReference type="PROSITE" id="PS51192">
    <property type="entry name" value="HELICASE_ATP_BIND_1"/>
    <property type="match status" value="1"/>
</dbReference>
<keyword evidence="6" id="KW-0680">Restriction system</keyword>
<gene>
    <name evidence="12" type="ORF">P7D78_01060</name>
</gene>
<dbReference type="RefSeq" id="WP_261661043.1">
    <property type="nucleotide sequence ID" value="NZ_CAUFJU010000015.1"/>
</dbReference>
<dbReference type="SUPFAM" id="SSF52540">
    <property type="entry name" value="P-loop containing nucleoside triphosphate hydrolases"/>
    <property type="match status" value="1"/>
</dbReference>
<evidence type="ECO:0000313" key="12">
    <source>
        <dbReference type="EMBL" id="MDT2536699.1"/>
    </source>
</evidence>
<evidence type="ECO:0000256" key="9">
    <source>
        <dbReference type="ARBA" id="ARBA00022840"/>
    </source>
</evidence>
<dbReference type="EMBL" id="JARPXM010000001">
    <property type="protein sequence ID" value="MDT2536699.1"/>
    <property type="molecule type" value="Genomic_DNA"/>
</dbReference>
<dbReference type="InterPro" id="IPR014001">
    <property type="entry name" value="Helicase_ATP-bd"/>
</dbReference>
<evidence type="ECO:0000256" key="10">
    <source>
        <dbReference type="ARBA" id="ARBA00023125"/>
    </source>
</evidence>
<dbReference type="Gene3D" id="3.90.1570.50">
    <property type="match status" value="1"/>
</dbReference>
<evidence type="ECO:0000256" key="3">
    <source>
        <dbReference type="ARBA" id="ARBA00012654"/>
    </source>
</evidence>
<dbReference type="Pfam" id="PF18766">
    <property type="entry name" value="SWI2_SNF2"/>
    <property type="match status" value="1"/>
</dbReference>
<keyword evidence="5" id="KW-0547">Nucleotide-binding</keyword>
<sequence>MAEAKFEAALISKLEAEGWSYRKDFSNVSIKKLEEHWRDILNETNAHKLNGTPLSDIEFGLILQALQRIQTPYDAQLLLVGAGGIGSIPITRDDGSSLEVEIFYEDDVAGGRSRYEVVSQISFTDLPKGLTTKRIIDIALLINGLPVAHIEEKDEHLQNQWNAFEQLKGYHGDGLYKGLFSFVQVQFILSQHSAHYFARPNAFEHYNQTYVFGWRDENNKDITDAFEFAHQVMGIPALHRLITVNMIPDASNDNLMVMRSYQIQATREILQRMKDMEANDLIEKEGGYIWHTTGSGKTVTSFKVAQLLASAPRIRNVLFIVDRVDLIDQTLENFKDFAYIHFKKRIKKVNGHELKRELKHKGASQILLISVQGLTKAVKRGLENDDWNVIIMDEAHRSASGESVGLIKRAFKKTTWFGFTGTPNFYSDEINDVKTTRDISTHDIFGKRLHTYTIKDAIGDGNVLGFDVTYFKPHWVIEHPQNENDFSEHDYEKEVYQSDVYRQQVVQDILDNWKKTSGGALIAGRREENAFQAMLAVSGKQAVAHYYNIFKEKAPHLNVAMTFSRDESNERGTKELNEILKKAILDYTQKFNVPSILNAKDPARAYMIDIIKRLARKKPYNQGKEEDRLDLVIVSDQLLTGFDSKYVNMIYMDKLLKEGMLIQAMSRTNRTYNLNSKPHGKVRFYRQGDEMKEYVENALRIYTRGGNDTLQEAEDESEDERIKELKDDNILAKPQSDQIKELEEAVSKLKELAGEDFSQIPLGQKALKEFVHLALPTQNKIQRLVQQGYELGSEIDELDEKNEPTGKKVRLDISSIEEFGALQARLNDAREKIPEDERPDLTEIKIGIKFYDHQIIDYDMLVELLNTFMDDKNETNKVAIEKHITPMDEESRQEINAIVVDIEAGEITEHFTTESLQNTRKKYRTEYRELKIRRWAADQHVNGNRIVEAFDLFLPGHTLIDNPQLSEIVHAIEDEENIGFFGASEFEEALMEFFNSL</sequence>
<comment type="caution">
    <text evidence="12">The sequence shown here is derived from an EMBL/GenBank/DDBJ whole genome shotgun (WGS) entry which is preliminary data.</text>
</comment>
<dbReference type="Proteomes" id="UP001249240">
    <property type="component" value="Unassembled WGS sequence"/>
</dbReference>
<dbReference type="GO" id="GO:0005524">
    <property type="term" value="F:ATP binding"/>
    <property type="evidence" value="ECO:0007669"/>
    <property type="project" value="UniProtKB-KW"/>
</dbReference>
<protein>
    <recommendedName>
        <fullName evidence="3">type I site-specific deoxyribonuclease</fullName>
        <ecNumber evidence="3">3.1.21.3</ecNumber>
    </recommendedName>
</protein>
<dbReference type="GO" id="GO:0009307">
    <property type="term" value="P:DNA restriction-modification system"/>
    <property type="evidence" value="ECO:0007669"/>
    <property type="project" value="UniProtKB-KW"/>
</dbReference>
<dbReference type="Pfam" id="PF22679">
    <property type="entry name" value="T1R_D3-like"/>
    <property type="match status" value="1"/>
</dbReference>
<evidence type="ECO:0000313" key="13">
    <source>
        <dbReference type="Proteomes" id="UP001249240"/>
    </source>
</evidence>
<dbReference type="InterPro" id="IPR027417">
    <property type="entry name" value="P-loop_NTPase"/>
</dbReference>
<keyword evidence="9" id="KW-0067">ATP-binding</keyword>
<keyword evidence="4" id="KW-0540">Nuclease</keyword>
<dbReference type="InterPro" id="IPR051268">
    <property type="entry name" value="Type-I_R_enzyme_R_subunit"/>
</dbReference>
<name>A0AAW8SVW0_9ENTE</name>
<evidence type="ECO:0000256" key="6">
    <source>
        <dbReference type="ARBA" id="ARBA00022747"/>
    </source>
</evidence>
<keyword evidence="10" id="KW-0238">DNA-binding</keyword>
<comment type="catalytic activity">
    <reaction evidence="1">
        <text>Endonucleolytic cleavage of DNA to give random double-stranded fragments with terminal 5'-phosphates, ATP is simultaneously hydrolyzed.</text>
        <dbReference type="EC" id="3.1.21.3"/>
    </reaction>
</comment>
<dbReference type="Pfam" id="PF04313">
    <property type="entry name" value="HSDR_N"/>
    <property type="match status" value="1"/>
</dbReference>
<dbReference type="InterPro" id="IPR040980">
    <property type="entry name" value="SWI2_SNF2"/>
</dbReference>
<organism evidence="12 13">
    <name type="scientific">Enterococcus raffinosus</name>
    <dbReference type="NCBI Taxonomy" id="71452"/>
    <lineage>
        <taxon>Bacteria</taxon>
        <taxon>Bacillati</taxon>
        <taxon>Bacillota</taxon>
        <taxon>Bacilli</taxon>
        <taxon>Lactobacillales</taxon>
        <taxon>Enterococcaceae</taxon>
        <taxon>Enterococcus</taxon>
    </lineage>
</organism>
<evidence type="ECO:0000256" key="8">
    <source>
        <dbReference type="ARBA" id="ARBA00022801"/>
    </source>
</evidence>
<dbReference type="InterPro" id="IPR007409">
    <property type="entry name" value="Restrct_endonuc_type1_HsdR_N"/>
</dbReference>
<dbReference type="PANTHER" id="PTHR30195:SF16">
    <property type="entry name" value="TYPE I RESTRICTION ENZYME ENDONUCLEASE SUBUNIT"/>
    <property type="match status" value="1"/>
</dbReference>
<dbReference type="PANTHER" id="PTHR30195">
    <property type="entry name" value="TYPE I SITE-SPECIFIC DEOXYRIBONUCLEASE PROTEIN SUBUNIT M AND R"/>
    <property type="match status" value="1"/>
</dbReference>